<protein>
    <recommendedName>
        <fullName evidence="3">Tubby C-terminal domain-containing protein</fullName>
    </recommendedName>
</protein>
<sequence length="224" mass="25923">MLEDQDDTQEEEAQRKAREQLISSFLSPIGENLHYPCLFTRRYIKSKKKYQYYLYSSSEDFLFCVASSENNEQFFSVSMNANQIANKDWQAGSLQGTQNHQFTGISFHHNESETIFRNSIRIDLDPNSRTVNVKIPPPGQMKFIFVDGNSSEYKPLSFTQTKSPHFPSNYNNLHFNLEFGGYIAFTITQVYQDEFKLQGGYPFSLFQVFCICLAAVTTFTNTQH</sequence>
<reference evidence="1 2" key="1">
    <citation type="submission" date="2024-04" db="EMBL/GenBank/DDBJ databases">
        <title>Tritrichomonas musculus Genome.</title>
        <authorList>
            <person name="Alves-Ferreira E."/>
            <person name="Grigg M."/>
            <person name="Lorenzi H."/>
            <person name="Galac M."/>
        </authorList>
    </citation>
    <scope>NUCLEOTIDE SEQUENCE [LARGE SCALE GENOMIC DNA]</scope>
    <source>
        <strain evidence="1 2">EAF2021</strain>
    </source>
</reference>
<evidence type="ECO:0008006" key="3">
    <source>
        <dbReference type="Google" id="ProtNLM"/>
    </source>
</evidence>
<name>A0ABR2KYD6_9EUKA</name>
<dbReference type="SUPFAM" id="SSF54518">
    <property type="entry name" value="Tubby C-terminal domain-like"/>
    <property type="match status" value="1"/>
</dbReference>
<dbReference type="Proteomes" id="UP001470230">
    <property type="component" value="Unassembled WGS sequence"/>
</dbReference>
<evidence type="ECO:0000313" key="2">
    <source>
        <dbReference type="Proteomes" id="UP001470230"/>
    </source>
</evidence>
<organism evidence="1 2">
    <name type="scientific">Tritrichomonas musculus</name>
    <dbReference type="NCBI Taxonomy" id="1915356"/>
    <lineage>
        <taxon>Eukaryota</taxon>
        <taxon>Metamonada</taxon>
        <taxon>Parabasalia</taxon>
        <taxon>Tritrichomonadida</taxon>
        <taxon>Tritrichomonadidae</taxon>
        <taxon>Tritrichomonas</taxon>
    </lineage>
</organism>
<keyword evidence="2" id="KW-1185">Reference proteome</keyword>
<gene>
    <name evidence="1" type="ORF">M9Y10_014019</name>
</gene>
<evidence type="ECO:0000313" key="1">
    <source>
        <dbReference type="EMBL" id="KAK8896126.1"/>
    </source>
</evidence>
<comment type="caution">
    <text evidence="1">The sequence shown here is derived from an EMBL/GenBank/DDBJ whole genome shotgun (WGS) entry which is preliminary data.</text>
</comment>
<accession>A0ABR2KYD6</accession>
<dbReference type="EMBL" id="JAPFFF010000002">
    <property type="protein sequence ID" value="KAK8896126.1"/>
    <property type="molecule type" value="Genomic_DNA"/>
</dbReference>
<dbReference type="InterPro" id="IPR025659">
    <property type="entry name" value="Tubby-like_C"/>
</dbReference>
<proteinExistence type="predicted"/>